<evidence type="ECO:0000313" key="2">
    <source>
        <dbReference type="EMBL" id="KAJ4435124.1"/>
    </source>
</evidence>
<comment type="caution">
    <text evidence="2">The sequence shown here is derived from an EMBL/GenBank/DDBJ whole genome shotgun (WGS) entry which is preliminary data.</text>
</comment>
<feature type="region of interest" description="Disordered" evidence="1">
    <location>
        <begin position="269"/>
        <end position="309"/>
    </location>
</feature>
<dbReference type="Proteomes" id="UP001148838">
    <property type="component" value="Unassembled WGS sequence"/>
</dbReference>
<organism evidence="2 3">
    <name type="scientific">Periplaneta americana</name>
    <name type="common">American cockroach</name>
    <name type="synonym">Blatta americana</name>
    <dbReference type="NCBI Taxonomy" id="6978"/>
    <lineage>
        <taxon>Eukaryota</taxon>
        <taxon>Metazoa</taxon>
        <taxon>Ecdysozoa</taxon>
        <taxon>Arthropoda</taxon>
        <taxon>Hexapoda</taxon>
        <taxon>Insecta</taxon>
        <taxon>Pterygota</taxon>
        <taxon>Neoptera</taxon>
        <taxon>Polyneoptera</taxon>
        <taxon>Dictyoptera</taxon>
        <taxon>Blattodea</taxon>
        <taxon>Blattoidea</taxon>
        <taxon>Blattidae</taxon>
        <taxon>Blattinae</taxon>
        <taxon>Periplaneta</taxon>
    </lineage>
</organism>
<feature type="compositionally biased region" description="Basic and acidic residues" evidence="1">
    <location>
        <begin position="269"/>
        <end position="279"/>
    </location>
</feature>
<gene>
    <name evidence="2" type="ORF">ANN_23699</name>
</gene>
<feature type="compositionally biased region" description="Polar residues" evidence="1">
    <location>
        <begin position="280"/>
        <end position="305"/>
    </location>
</feature>
<evidence type="ECO:0000313" key="3">
    <source>
        <dbReference type="Proteomes" id="UP001148838"/>
    </source>
</evidence>
<reference evidence="2 3" key="1">
    <citation type="journal article" date="2022" name="Allergy">
        <title>Genome assembly and annotation of Periplaneta americana reveal a comprehensive cockroach allergen profile.</title>
        <authorList>
            <person name="Wang L."/>
            <person name="Xiong Q."/>
            <person name="Saelim N."/>
            <person name="Wang L."/>
            <person name="Nong W."/>
            <person name="Wan A.T."/>
            <person name="Shi M."/>
            <person name="Liu X."/>
            <person name="Cao Q."/>
            <person name="Hui J.H.L."/>
            <person name="Sookrung N."/>
            <person name="Leung T.F."/>
            <person name="Tungtrongchitr A."/>
            <person name="Tsui S.K.W."/>
        </authorList>
    </citation>
    <scope>NUCLEOTIDE SEQUENCE [LARGE SCALE GENOMIC DNA]</scope>
    <source>
        <strain evidence="2">PWHHKU_190912</strain>
    </source>
</reference>
<name>A0ABQ8SMR3_PERAM</name>
<proteinExistence type="predicted"/>
<dbReference type="EMBL" id="JAJSOF020000025">
    <property type="protein sequence ID" value="KAJ4435124.1"/>
    <property type="molecule type" value="Genomic_DNA"/>
</dbReference>
<sequence length="361" mass="40315">MKCVPRKQLADDVQAEVLKFYEDDTITYQAAGRNDFKISVKGIRKKHVPVETELREFLCQVVCDQNAGECMQSGCEKCPLLTEIKITDECGNSRCDREVQKKFFALVSDYVAHDKYAVDACLRKVFSEILVILPNGEVVKIFSDEAASHFKQKYTLSNVTLLARIFGFNIQWNFFQSYHGIGAMDGIGGQVKRMAWMAVKPGKKIQSATEFCNIVSINCLVNSINCLMNNQCERFTGSVCEKELNVDGIGDSEMVFGWMRPGIRHRLSDSHLTVDETSKKTQPGNQSKQESNPSPSETPDRQASASADRATPKKMILIAVLATLQGSVSSLCQKELDALLAKYELQCARFAFFVSVIRDGV</sequence>
<evidence type="ECO:0000256" key="1">
    <source>
        <dbReference type="SAM" id="MobiDB-lite"/>
    </source>
</evidence>
<dbReference type="PANTHER" id="PTHR46601:SF1">
    <property type="entry name" value="ADF-H DOMAIN-CONTAINING PROTEIN"/>
    <property type="match status" value="1"/>
</dbReference>
<dbReference type="PANTHER" id="PTHR46601">
    <property type="entry name" value="ULP_PROTEASE DOMAIN-CONTAINING PROTEIN"/>
    <property type="match status" value="1"/>
</dbReference>
<protein>
    <submittedName>
        <fullName evidence="2">Uncharacterized protein</fullName>
    </submittedName>
</protein>
<accession>A0ABQ8SMR3</accession>
<keyword evidence="3" id="KW-1185">Reference proteome</keyword>